<reference evidence="14 15" key="1">
    <citation type="submission" date="2015-03" db="EMBL/GenBank/DDBJ databases">
        <title>Comparative analysis of the OM43 clade including a novel species from Red Sea uncovers genomic and metabolic diversity among marine methylotrophs.</title>
        <authorList>
            <person name="Jimenez-Infante F."/>
            <person name="Ngugi D.K."/>
            <person name="Vinu M."/>
            <person name="Alam I."/>
            <person name="Kamau A."/>
            <person name="Blom J."/>
            <person name="Bajic V.B."/>
            <person name="Stingl U."/>
        </authorList>
    </citation>
    <scope>NUCLEOTIDE SEQUENCE [LARGE SCALE GENOMIC DNA]</scope>
    <source>
        <strain evidence="14 15">MBRSH7</strain>
    </source>
</reference>
<dbReference type="Gene3D" id="3.30.70.560">
    <property type="entry name" value="7,8-Dihydro-6-hydroxymethylpterin-pyrophosphokinase HPPK"/>
    <property type="match status" value="1"/>
</dbReference>
<evidence type="ECO:0000256" key="8">
    <source>
        <dbReference type="ARBA" id="ARBA00022840"/>
    </source>
</evidence>
<dbReference type="CDD" id="cd00483">
    <property type="entry name" value="HPPK"/>
    <property type="match status" value="1"/>
</dbReference>
<dbReference type="Proteomes" id="UP000066549">
    <property type="component" value="Chromosome"/>
</dbReference>
<keyword evidence="15" id="KW-1185">Reference proteome</keyword>
<dbReference type="GO" id="GO:0016301">
    <property type="term" value="F:kinase activity"/>
    <property type="evidence" value="ECO:0007669"/>
    <property type="project" value="UniProtKB-KW"/>
</dbReference>
<feature type="domain" description="7,8-dihydro-6-hydroxymethylpterin-pyrophosphokinase" evidence="13">
    <location>
        <begin position="5"/>
        <end position="133"/>
    </location>
</feature>
<proteinExistence type="inferred from homology"/>
<comment type="pathway">
    <text evidence="1">Cofactor biosynthesis; tetrahydrofolate biosynthesis; 2-amino-4-hydroxy-6-hydroxymethyl-7,8-dihydropteridine diphosphate from 7,8-dihydroneopterin triphosphate: step 4/4.</text>
</comment>
<evidence type="ECO:0000313" key="15">
    <source>
        <dbReference type="Proteomes" id="UP000066549"/>
    </source>
</evidence>
<evidence type="ECO:0000313" key="14">
    <source>
        <dbReference type="EMBL" id="AKO66088.1"/>
    </source>
</evidence>
<dbReference type="GO" id="GO:0005524">
    <property type="term" value="F:ATP binding"/>
    <property type="evidence" value="ECO:0007669"/>
    <property type="project" value="UniProtKB-KW"/>
</dbReference>
<dbReference type="EMBL" id="CP011002">
    <property type="protein sequence ID" value="AKO66088.1"/>
    <property type="molecule type" value="Genomic_DNA"/>
</dbReference>
<dbReference type="GO" id="GO:0046656">
    <property type="term" value="P:folic acid biosynthetic process"/>
    <property type="evidence" value="ECO:0007669"/>
    <property type="project" value="UniProtKB-KW"/>
</dbReference>
<protein>
    <recommendedName>
        <fullName evidence="4">2-amino-4-hydroxy-6-hydroxymethyldihydropteridine pyrophosphokinase</fullName>
        <ecNumber evidence="3">2.7.6.3</ecNumber>
    </recommendedName>
    <alternativeName>
        <fullName evidence="11">6-hydroxymethyl-7,8-dihydropterin pyrophosphokinase</fullName>
    </alternativeName>
    <alternativeName>
        <fullName evidence="12">7,8-dihydro-6-hydroxymethylpterin-pyrophosphokinase</fullName>
    </alternativeName>
</protein>
<evidence type="ECO:0000256" key="6">
    <source>
        <dbReference type="ARBA" id="ARBA00022741"/>
    </source>
</evidence>
<dbReference type="NCBIfam" id="TIGR01498">
    <property type="entry name" value="folK"/>
    <property type="match status" value="1"/>
</dbReference>
<dbReference type="PANTHER" id="PTHR43071">
    <property type="entry name" value="2-AMINO-4-HYDROXY-6-HYDROXYMETHYLDIHYDROPTERIDINE PYROPHOSPHOKINASE"/>
    <property type="match status" value="1"/>
</dbReference>
<keyword evidence="6" id="KW-0547">Nucleotide-binding</keyword>
<comment type="function">
    <text evidence="10">Catalyzes the transfer of pyrophosphate from adenosine triphosphate (ATP) to 6-hydroxymethyl-7,8-dihydropterin, an enzymatic step in folate biosynthesis pathway.</text>
</comment>
<gene>
    <name evidence="14" type="ORF">VI33_05170</name>
</gene>
<evidence type="ECO:0000256" key="2">
    <source>
        <dbReference type="ARBA" id="ARBA00005810"/>
    </source>
</evidence>
<dbReference type="InterPro" id="IPR035907">
    <property type="entry name" value="Hppk_sf"/>
</dbReference>
<dbReference type="PATRIC" id="fig|1623450.3.peg.1028"/>
<dbReference type="SUPFAM" id="SSF55083">
    <property type="entry name" value="6-hydroxymethyl-7,8-dihydropterin pyrophosphokinase, HPPK"/>
    <property type="match status" value="1"/>
</dbReference>
<dbReference type="GO" id="GO:0046654">
    <property type="term" value="P:tetrahydrofolate biosynthetic process"/>
    <property type="evidence" value="ECO:0007669"/>
    <property type="project" value="UniProtKB-UniPathway"/>
</dbReference>
<keyword evidence="9" id="KW-0289">Folate biosynthesis</keyword>
<evidence type="ECO:0000256" key="1">
    <source>
        <dbReference type="ARBA" id="ARBA00005051"/>
    </source>
</evidence>
<evidence type="ECO:0000256" key="10">
    <source>
        <dbReference type="ARBA" id="ARBA00029409"/>
    </source>
</evidence>
<dbReference type="GO" id="GO:0003848">
    <property type="term" value="F:2-amino-4-hydroxy-6-hydroxymethyldihydropteridine diphosphokinase activity"/>
    <property type="evidence" value="ECO:0007669"/>
    <property type="project" value="UniProtKB-EC"/>
</dbReference>
<name>A0A0H4J2U9_9PROT</name>
<keyword evidence="5" id="KW-0808">Transferase</keyword>
<evidence type="ECO:0000256" key="9">
    <source>
        <dbReference type="ARBA" id="ARBA00022909"/>
    </source>
</evidence>
<evidence type="ECO:0000256" key="7">
    <source>
        <dbReference type="ARBA" id="ARBA00022777"/>
    </source>
</evidence>
<evidence type="ECO:0000256" key="12">
    <source>
        <dbReference type="ARBA" id="ARBA00033413"/>
    </source>
</evidence>
<sequence>MHTVYLGLGSNMSNPLKQLKDAIFSIHNIEKTSVQKKSNVYESLPVGYLNQPNFFNQVISIETDLLPKELLQHFQEIEKKQKRIKKIFNGPRTIDIDILLFDDLCINEKELVIPHPRMLDRPFVMIPLLEIEPSIKIPKINNLKEFLGKLDIKTINIIND</sequence>
<dbReference type="EC" id="2.7.6.3" evidence="3"/>
<evidence type="ECO:0000259" key="13">
    <source>
        <dbReference type="Pfam" id="PF01288"/>
    </source>
</evidence>
<dbReference type="UniPathway" id="UPA00077">
    <property type="reaction ID" value="UER00155"/>
</dbReference>
<evidence type="ECO:0000256" key="3">
    <source>
        <dbReference type="ARBA" id="ARBA00013253"/>
    </source>
</evidence>
<keyword evidence="7" id="KW-0418">Kinase</keyword>
<evidence type="ECO:0000256" key="11">
    <source>
        <dbReference type="ARBA" id="ARBA00029766"/>
    </source>
</evidence>
<evidence type="ECO:0000256" key="4">
    <source>
        <dbReference type="ARBA" id="ARBA00016218"/>
    </source>
</evidence>
<dbReference type="Pfam" id="PF01288">
    <property type="entry name" value="HPPK"/>
    <property type="match status" value="1"/>
</dbReference>
<organism evidence="14 15">
    <name type="scientific">Methylophilales bacterium MBRS-H7</name>
    <dbReference type="NCBI Taxonomy" id="1623450"/>
    <lineage>
        <taxon>Bacteria</taxon>
        <taxon>Pseudomonadati</taxon>
        <taxon>Pseudomonadota</taxon>
        <taxon>Betaproteobacteria</taxon>
        <taxon>Nitrosomonadales</taxon>
        <taxon>OM43 clade</taxon>
    </lineage>
</organism>
<dbReference type="PANTHER" id="PTHR43071:SF1">
    <property type="entry name" value="2-AMINO-4-HYDROXY-6-HYDROXYMETHYLDIHYDROPTERIDINE PYROPHOSPHOKINASE"/>
    <property type="match status" value="1"/>
</dbReference>
<keyword evidence="8" id="KW-0067">ATP-binding</keyword>
<dbReference type="AlphaFoldDB" id="A0A0H4J2U9"/>
<dbReference type="InterPro" id="IPR000550">
    <property type="entry name" value="Hppk"/>
</dbReference>
<accession>A0A0H4J2U9</accession>
<evidence type="ECO:0000256" key="5">
    <source>
        <dbReference type="ARBA" id="ARBA00022679"/>
    </source>
</evidence>
<comment type="similarity">
    <text evidence="2">Belongs to the HPPK family.</text>
</comment>